<dbReference type="STRING" id="406327.Mevan_1619"/>
<dbReference type="GO" id="GO:0015689">
    <property type="term" value="P:molybdate ion transport"/>
    <property type="evidence" value="ECO:0007669"/>
    <property type="project" value="InterPro"/>
</dbReference>
<dbReference type="GO" id="GO:0030973">
    <property type="term" value="F:molybdate ion binding"/>
    <property type="evidence" value="ECO:0007669"/>
    <property type="project" value="TreeGrafter"/>
</dbReference>
<dbReference type="eggNOG" id="arCOG00219">
    <property type="taxonomic scope" value="Archaea"/>
</dbReference>
<dbReference type="Gene3D" id="3.40.190.10">
    <property type="entry name" value="Periplasmic binding protein-like II"/>
    <property type="match status" value="2"/>
</dbReference>
<dbReference type="OrthoDB" id="15033at2157"/>
<keyword evidence="1" id="KW-0479">Metal-binding</keyword>
<accession>A6USN9</accession>
<dbReference type="HOGENOM" id="CLU_065520_2_0_2"/>
<organism evidence="3 4">
    <name type="scientific">Methanococcus vannielii (strain ATCC 35089 / DSM 1224 / JCM 13029 / OCM 148 / SB)</name>
    <dbReference type="NCBI Taxonomy" id="406327"/>
    <lineage>
        <taxon>Archaea</taxon>
        <taxon>Methanobacteriati</taxon>
        <taxon>Methanobacteriota</taxon>
        <taxon>Methanomada group</taxon>
        <taxon>Methanococci</taxon>
        <taxon>Methanococcales</taxon>
        <taxon>Methanococcaceae</taxon>
        <taxon>Methanococcus</taxon>
    </lineage>
</organism>
<dbReference type="GO" id="GO:0046872">
    <property type="term" value="F:metal ion binding"/>
    <property type="evidence" value="ECO:0007669"/>
    <property type="project" value="UniProtKB-KW"/>
</dbReference>
<dbReference type="PROSITE" id="PS51257">
    <property type="entry name" value="PROKAR_LIPOPROTEIN"/>
    <property type="match status" value="1"/>
</dbReference>
<evidence type="ECO:0000313" key="3">
    <source>
        <dbReference type="EMBL" id="ABR55511.1"/>
    </source>
</evidence>
<dbReference type="PANTHER" id="PTHR30632:SF0">
    <property type="entry name" value="SULFATE-BINDING PROTEIN"/>
    <property type="match status" value="1"/>
</dbReference>
<dbReference type="Pfam" id="PF13531">
    <property type="entry name" value="SBP_bac_11"/>
    <property type="match status" value="1"/>
</dbReference>
<reference evidence="3" key="1">
    <citation type="submission" date="2007-06" db="EMBL/GenBank/DDBJ databases">
        <title>Complete sequence of Methanococcus vannielii SB.</title>
        <authorList>
            <consortium name="US DOE Joint Genome Institute"/>
            <person name="Copeland A."/>
            <person name="Lucas S."/>
            <person name="Lapidus A."/>
            <person name="Barry K."/>
            <person name="Glavina del Rio T."/>
            <person name="Dalin E."/>
            <person name="Tice H."/>
            <person name="Pitluck S."/>
            <person name="Chain P."/>
            <person name="Malfatti S."/>
            <person name="Shin M."/>
            <person name="Vergez L."/>
            <person name="Schmutz J."/>
            <person name="Larimer F."/>
            <person name="Land M."/>
            <person name="Hauser L."/>
            <person name="Kyrpides N."/>
            <person name="Anderson I."/>
            <person name="Sieprawska-Lupa M."/>
            <person name="Whitman W.B."/>
            <person name="Richardson P."/>
        </authorList>
    </citation>
    <scope>NUCLEOTIDE SEQUENCE [LARGE SCALE GENOMIC DNA]</scope>
    <source>
        <strain evidence="3">SB</strain>
    </source>
</reference>
<keyword evidence="2" id="KW-0732">Signal</keyword>
<dbReference type="PANTHER" id="PTHR30632">
    <property type="entry name" value="MOLYBDATE-BINDING PERIPLASMIC PROTEIN"/>
    <property type="match status" value="1"/>
</dbReference>
<dbReference type="AlphaFoldDB" id="A6USN9"/>
<dbReference type="GeneID" id="5324926"/>
<evidence type="ECO:0000313" key="4">
    <source>
        <dbReference type="Proteomes" id="UP000001107"/>
    </source>
</evidence>
<gene>
    <name evidence="3" type="ordered locus">Mevan_1619</name>
</gene>
<evidence type="ECO:0000256" key="2">
    <source>
        <dbReference type="ARBA" id="ARBA00022729"/>
    </source>
</evidence>
<dbReference type="NCBIfam" id="TIGR01256">
    <property type="entry name" value="modA"/>
    <property type="match status" value="1"/>
</dbReference>
<dbReference type="KEGG" id="mvn:Mevan_1619"/>
<keyword evidence="4" id="KW-1185">Reference proteome</keyword>
<dbReference type="InterPro" id="IPR050682">
    <property type="entry name" value="ModA/WtpA"/>
</dbReference>
<dbReference type="Proteomes" id="UP000001107">
    <property type="component" value="Chromosome"/>
</dbReference>
<dbReference type="SUPFAM" id="SSF53850">
    <property type="entry name" value="Periplasmic binding protein-like II"/>
    <property type="match status" value="1"/>
</dbReference>
<sequence>MKKQLFGILSLIFLCAIFSGCIGNLSNDKVIHAYVGAGMQGPMDEIGVEFEKKYGIKVEYDYSGSGALLSKIIMSNKGDIFMPGDYSTIYRLQEKEMIKEYSNVTKHIPVIIVQKGNPKNIQGIRDLEKEGLKIAVGEESIAIGAVFPKILEKADKNGNISKNVKSNVVVKGITVKQVLFYVSEKTVDCAIIWRADALTLPESVDIVPIESEYNIIKTVPISILGTTKDYDSSKLFYDYVNNEGKAIFKKHGFMVIE</sequence>
<dbReference type="CDD" id="cd13517">
    <property type="entry name" value="PBP2_ModA3_like"/>
    <property type="match status" value="1"/>
</dbReference>
<dbReference type="InterPro" id="IPR005950">
    <property type="entry name" value="ModA"/>
</dbReference>
<evidence type="ECO:0000256" key="1">
    <source>
        <dbReference type="ARBA" id="ARBA00022723"/>
    </source>
</evidence>
<dbReference type="EMBL" id="CP000742">
    <property type="protein sequence ID" value="ABR55511.1"/>
    <property type="molecule type" value="Genomic_DNA"/>
</dbReference>
<protein>
    <submittedName>
        <fullName evidence="3">Molybdenum ABC transporter, periplasmic molybdate-binding protein</fullName>
    </submittedName>
</protein>
<name>A6USN9_METVS</name>
<dbReference type="RefSeq" id="WP_012066425.1">
    <property type="nucleotide sequence ID" value="NC_009634.1"/>
</dbReference>
<proteinExistence type="predicted"/>
<dbReference type="PIRSF" id="PIRSF004846">
    <property type="entry name" value="ModA"/>
    <property type="match status" value="1"/>
</dbReference>